<dbReference type="EMBL" id="VIUW01000002">
    <property type="protein sequence ID" value="TWD15714.1"/>
    <property type="molecule type" value="Genomic_DNA"/>
</dbReference>
<accession>A0A560WDW1</accession>
<evidence type="ECO:0008006" key="3">
    <source>
        <dbReference type="Google" id="ProtNLM"/>
    </source>
</evidence>
<sequence length="109" mass="10946">MVTAELAVAVPAVVLVLSLCLTGVGLGVDHLQCADAARIGARELARAEDPERVARDTARAAPPGAAIAWDHHGDLVEVTVRVGTPALAGVLGVDSLSCSSAARVESSPG</sequence>
<dbReference type="AlphaFoldDB" id="A0A560WDW1"/>
<proteinExistence type="predicted"/>
<evidence type="ECO:0000313" key="1">
    <source>
        <dbReference type="EMBL" id="TWD15714.1"/>
    </source>
</evidence>
<protein>
    <recommendedName>
        <fullName evidence="3">TadE-like protein</fullName>
    </recommendedName>
</protein>
<keyword evidence="2" id="KW-1185">Reference proteome</keyword>
<name>A0A560WDW1_9MICO</name>
<organism evidence="1 2">
    <name type="scientific">Marihabitans asiaticum</name>
    <dbReference type="NCBI Taxonomy" id="415218"/>
    <lineage>
        <taxon>Bacteria</taxon>
        <taxon>Bacillati</taxon>
        <taxon>Actinomycetota</taxon>
        <taxon>Actinomycetes</taxon>
        <taxon>Micrococcales</taxon>
        <taxon>Intrasporangiaceae</taxon>
        <taxon>Marihabitans</taxon>
    </lineage>
</organism>
<dbReference type="InterPro" id="IPR049790">
    <property type="entry name" value="Rv3655c/TadE"/>
</dbReference>
<gene>
    <name evidence="1" type="ORF">FB557_1236</name>
</gene>
<evidence type="ECO:0000313" key="2">
    <source>
        <dbReference type="Proteomes" id="UP000315628"/>
    </source>
</evidence>
<comment type="caution">
    <text evidence="1">The sequence shown here is derived from an EMBL/GenBank/DDBJ whole genome shotgun (WGS) entry which is preliminary data.</text>
</comment>
<dbReference type="Proteomes" id="UP000315628">
    <property type="component" value="Unassembled WGS sequence"/>
</dbReference>
<dbReference type="NCBIfam" id="NF041390">
    <property type="entry name" value="TadE_Rv3655c"/>
    <property type="match status" value="1"/>
</dbReference>
<reference evidence="1 2" key="1">
    <citation type="submission" date="2019-06" db="EMBL/GenBank/DDBJ databases">
        <title>Sequencing the genomes of 1000 actinobacteria strains.</title>
        <authorList>
            <person name="Klenk H.-P."/>
        </authorList>
    </citation>
    <scope>NUCLEOTIDE SEQUENCE [LARGE SCALE GENOMIC DNA]</scope>
    <source>
        <strain evidence="1 2">DSM 18935</strain>
    </source>
</reference>